<accession>A0AAD6X9T6</accession>
<gene>
    <name evidence="1" type="ORF">C8F04DRAFT_1176605</name>
</gene>
<dbReference type="Proteomes" id="UP001218188">
    <property type="component" value="Unassembled WGS sequence"/>
</dbReference>
<organism evidence="1 2">
    <name type="scientific">Mycena alexandri</name>
    <dbReference type="NCBI Taxonomy" id="1745969"/>
    <lineage>
        <taxon>Eukaryota</taxon>
        <taxon>Fungi</taxon>
        <taxon>Dikarya</taxon>
        <taxon>Basidiomycota</taxon>
        <taxon>Agaricomycotina</taxon>
        <taxon>Agaricomycetes</taxon>
        <taxon>Agaricomycetidae</taxon>
        <taxon>Agaricales</taxon>
        <taxon>Marasmiineae</taxon>
        <taxon>Mycenaceae</taxon>
        <taxon>Mycena</taxon>
    </lineage>
</organism>
<sequence length="335" mass="38508">MYSPYIDDTGFKEFLTSRVKQMDRHDFLAYVVRRFDSDRPLFRTFWQNSTFLCCAQPSPKTPYPPGGIPHTARPRWATSTFYASHTSSGQLRYDSRNKRVNLLSPLRLSAPQPHSLAGVARSPLTRFVRSQITSEESSHTKDLRRIWLRRPNKASHGGRRYNRGLSLAGRRLAKVDIRKTMLPKPCEDYGLELLNLDMKASRPAKTRNCADATPEKVEKAPFLFLRRLRANIDALYSVDDLRVEVSTELTNWNNPSWEPVAHWRRMLACNCGRVQELERGHTGDLEVVDLLRNEVTSVRGYPPPSQSERLYNNEAWVHIGIAGTFVGERRARVAR</sequence>
<evidence type="ECO:0000313" key="1">
    <source>
        <dbReference type="EMBL" id="KAJ7041947.1"/>
    </source>
</evidence>
<protein>
    <submittedName>
        <fullName evidence="1">Uncharacterized protein</fullName>
    </submittedName>
</protein>
<dbReference type="EMBL" id="JARJCM010000014">
    <property type="protein sequence ID" value="KAJ7041947.1"/>
    <property type="molecule type" value="Genomic_DNA"/>
</dbReference>
<reference evidence="1" key="1">
    <citation type="submission" date="2023-03" db="EMBL/GenBank/DDBJ databases">
        <title>Massive genome expansion in bonnet fungi (Mycena s.s.) driven by repeated elements and novel gene families across ecological guilds.</title>
        <authorList>
            <consortium name="Lawrence Berkeley National Laboratory"/>
            <person name="Harder C.B."/>
            <person name="Miyauchi S."/>
            <person name="Viragh M."/>
            <person name="Kuo A."/>
            <person name="Thoen E."/>
            <person name="Andreopoulos B."/>
            <person name="Lu D."/>
            <person name="Skrede I."/>
            <person name="Drula E."/>
            <person name="Henrissat B."/>
            <person name="Morin E."/>
            <person name="Kohler A."/>
            <person name="Barry K."/>
            <person name="LaButti K."/>
            <person name="Morin E."/>
            <person name="Salamov A."/>
            <person name="Lipzen A."/>
            <person name="Mereny Z."/>
            <person name="Hegedus B."/>
            <person name="Baldrian P."/>
            <person name="Stursova M."/>
            <person name="Weitz H."/>
            <person name="Taylor A."/>
            <person name="Grigoriev I.V."/>
            <person name="Nagy L.G."/>
            <person name="Martin F."/>
            <person name="Kauserud H."/>
        </authorList>
    </citation>
    <scope>NUCLEOTIDE SEQUENCE</scope>
    <source>
        <strain evidence="1">CBHHK200</strain>
    </source>
</reference>
<dbReference type="AlphaFoldDB" id="A0AAD6X9T6"/>
<comment type="caution">
    <text evidence="1">The sequence shown here is derived from an EMBL/GenBank/DDBJ whole genome shotgun (WGS) entry which is preliminary data.</text>
</comment>
<keyword evidence="2" id="KW-1185">Reference proteome</keyword>
<proteinExistence type="predicted"/>
<evidence type="ECO:0000313" key="2">
    <source>
        <dbReference type="Proteomes" id="UP001218188"/>
    </source>
</evidence>
<name>A0AAD6X9T6_9AGAR</name>